<evidence type="ECO:0008006" key="3">
    <source>
        <dbReference type="Google" id="ProtNLM"/>
    </source>
</evidence>
<gene>
    <name evidence="1" type="ORF">TNCT_209401</name>
</gene>
<dbReference type="AlphaFoldDB" id="A0A8X6F744"/>
<proteinExistence type="predicted"/>
<comment type="caution">
    <text evidence="1">The sequence shown here is derived from an EMBL/GenBank/DDBJ whole genome shotgun (WGS) entry which is preliminary data.</text>
</comment>
<evidence type="ECO:0000313" key="2">
    <source>
        <dbReference type="Proteomes" id="UP000887116"/>
    </source>
</evidence>
<reference evidence="1" key="1">
    <citation type="submission" date="2020-07" db="EMBL/GenBank/DDBJ databases">
        <title>Multicomponent nature underlies the extraordinary mechanical properties of spider dragline silk.</title>
        <authorList>
            <person name="Kono N."/>
            <person name="Nakamura H."/>
            <person name="Mori M."/>
            <person name="Yoshida Y."/>
            <person name="Ohtoshi R."/>
            <person name="Malay A.D."/>
            <person name="Moran D.A.P."/>
            <person name="Tomita M."/>
            <person name="Numata K."/>
            <person name="Arakawa K."/>
        </authorList>
    </citation>
    <scope>NUCLEOTIDE SEQUENCE</scope>
</reference>
<name>A0A8X6F744_TRICU</name>
<dbReference type="OrthoDB" id="6410237at2759"/>
<dbReference type="EMBL" id="BMAO01001141">
    <property type="protein sequence ID" value="GFQ71339.1"/>
    <property type="molecule type" value="Genomic_DNA"/>
</dbReference>
<keyword evidence="2" id="KW-1185">Reference proteome</keyword>
<dbReference type="Proteomes" id="UP000887116">
    <property type="component" value="Unassembled WGS sequence"/>
</dbReference>
<evidence type="ECO:0000313" key="1">
    <source>
        <dbReference type="EMBL" id="GFQ71339.1"/>
    </source>
</evidence>
<protein>
    <recommendedName>
        <fullName evidence="3">PiggyBac transposable element-derived protein 4 C-terminal zinc-ribbon domain-containing protein</fullName>
    </recommendedName>
</protein>
<organism evidence="1 2">
    <name type="scientific">Trichonephila clavata</name>
    <name type="common">Joro spider</name>
    <name type="synonym">Nephila clavata</name>
    <dbReference type="NCBI Taxonomy" id="2740835"/>
    <lineage>
        <taxon>Eukaryota</taxon>
        <taxon>Metazoa</taxon>
        <taxon>Ecdysozoa</taxon>
        <taxon>Arthropoda</taxon>
        <taxon>Chelicerata</taxon>
        <taxon>Arachnida</taxon>
        <taxon>Araneae</taxon>
        <taxon>Araneomorphae</taxon>
        <taxon>Entelegynae</taxon>
        <taxon>Araneoidea</taxon>
        <taxon>Nephilidae</taxon>
        <taxon>Trichonephila</taxon>
    </lineage>
</organism>
<accession>A0A8X6F744</accession>
<sequence>MIQVLIPLKIYDKMVEKSCERQFRKFAGVVFQHNEYNPELEKKGGKKSLKIHHSKISKYMKNTYRRKISKRKKTPFALLKRRRSSKRSRFSKRDPVSKENLEIGGHVPLYGASRKRCVYCKSKRKPTRTFWSCKGCGNYLCNKKDTTETCFQKFHSNLNVSEIQEQNAEEIVPDVIYDCEQNAPVVANENVTDIEQFSEDNVQHVHVRGKTRRKCVSCRANGKITRTAYECRGCKQPLCYRASGMSCFQLYHSQLFHWDEVPCSASPDLGFAQVECVLEEYDSDKKTGTWSDLRSIYIIKYHIEILDTFDKFAYARDIKL</sequence>